<accession>A0ABR0E8L9</accession>
<comment type="caution">
    <text evidence="1">The sequence shown here is derived from an EMBL/GenBank/DDBJ whole genome shotgun (WGS) entry which is preliminary data.</text>
</comment>
<dbReference type="Proteomes" id="UP001305779">
    <property type="component" value="Unassembled WGS sequence"/>
</dbReference>
<organism evidence="1 2">
    <name type="scientific">Zasmidium cellare</name>
    <name type="common">Wine cellar mold</name>
    <name type="synonym">Racodium cellare</name>
    <dbReference type="NCBI Taxonomy" id="395010"/>
    <lineage>
        <taxon>Eukaryota</taxon>
        <taxon>Fungi</taxon>
        <taxon>Dikarya</taxon>
        <taxon>Ascomycota</taxon>
        <taxon>Pezizomycotina</taxon>
        <taxon>Dothideomycetes</taxon>
        <taxon>Dothideomycetidae</taxon>
        <taxon>Mycosphaerellales</taxon>
        <taxon>Mycosphaerellaceae</taxon>
        <taxon>Zasmidium</taxon>
    </lineage>
</organism>
<protein>
    <submittedName>
        <fullName evidence="1">Uncharacterized protein</fullName>
    </submittedName>
</protein>
<sequence length="91" mass="10558">MLKITQLLGALIEDSKLLPFFVKALEEYTDRKIDEEQLFRKVIGKFAEEGQRKFITNFESYTDLNTKQDVRIKMVEGSDFEVFGTFGPMPS</sequence>
<reference evidence="1 2" key="1">
    <citation type="journal article" date="2023" name="G3 (Bethesda)">
        <title>A chromosome-level genome assembly of Zasmidium syzygii isolated from banana leaves.</title>
        <authorList>
            <person name="van Westerhoven A.C."/>
            <person name="Mehrabi R."/>
            <person name="Talebi R."/>
            <person name="Steentjes M.B.F."/>
            <person name="Corcolon B."/>
            <person name="Chong P.A."/>
            <person name="Kema G.H.J."/>
            <person name="Seidl M.F."/>
        </authorList>
    </citation>
    <scope>NUCLEOTIDE SEQUENCE [LARGE SCALE GENOMIC DNA]</scope>
    <source>
        <strain evidence="1 2">P124</strain>
    </source>
</reference>
<proteinExistence type="predicted"/>
<name>A0ABR0E8L9_ZASCE</name>
<evidence type="ECO:0000313" key="2">
    <source>
        <dbReference type="Proteomes" id="UP001305779"/>
    </source>
</evidence>
<keyword evidence="2" id="KW-1185">Reference proteome</keyword>
<dbReference type="EMBL" id="JAXOVC010000009">
    <property type="protein sequence ID" value="KAK4497428.1"/>
    <property type="molecule type" value="Genomic_DNA"/>
</dbReference>
<evidence type="ECO:0000313" key="1">
    <source>
        <dbReference type="EMBL" id="KAK4497428.1"/>
    </source>
</evidence>
<gene>
    <name evidence="1" type="ORF">PRZ48_011879</name>
</gene>